<evidence type="ECO:0000313" key="2">
    <source>
        <dbReference type="Proteomes" id="UP000315128"/>
    </source>
</evidence>
<dbReference type="RefSeq" id="WP_142767048.1">
    <property type="nucleotide sequence ID" value="NZ_CP041356.1"/>
</dbReference>
<dbReference type="AlphaFoldDB" id="A0A514ZA72"/>
<sequence length="78" mass="9109">MRQSTLKIDKANYENKKNEILEIALVMKEGLKAMEGIFENMSEEQQTRFIHDSEIDFDFSPSSFQLDYDLEIGSDENL</sequence>
<name>A0A514ZA72_9LACT</name>
<dbReference type="EMBL" id="CP041356">
    <property type="protein sequence ID" value="QDK71484.1"/>
    <property type="molecule type" value="Genomic_DNA"/>
</dbReference>
<organism evidence="1 2">
    <name type="scientific">Lactococcus protaetiae</name>
    <dbReference type="NCBI Taxonomy" id="2592653"/>
    <lineage>
        <taxon>Bacteria</taxon>
        <taxon>Bacillati</taxon>
        <taxon>Bacillota</taxon>
        <taxon>Bacilli</taxon>
        <taxon>Lactobacillales</taxon>
        <taxon>Streptococcaceae</taxon>
        <taxon>Lactococcus</taxon>
    </lineage>
</organism>
<proteinExistence type="predicted"/>
<dbReference type="Proteomes" id="UP000315128">
    <property type="component" value="Chromosome"/>
</dbReference>
<dbReference type="KEGG" id="lack:FLP15_10315"/>
<gene>
    <name evidence="1" type="ORF">FLP15_10315</name>
</gene>
<protein>
    <submittedName>
        <fullName evidence="1">Uncharacterized protein</fullName>
    </submittedName>
</protein>
<keyword evidence="2" id="KW-1185">Reference proteome</keyword>
<reference evidence="1 2" key="1">
    <citation type="submission" date="2019-07" db="EMBL/GenBank/DDBJ databases">
        <title>Genome sequencing of KACC 19320.</title>
        <authorList>
            <person name="Heo J."/>
            <person name="Kim S.-J."/>
            <person name="Kim J.-S."/>
            <person name="Hong S.-B."/>
            <person name="Kwon S.-W."/>
        </authorList>
    </citation>
    <scope>NUCLEOTIDE SEQUENCE [LARGE SCALE GENOMIC DNA]</scope>
    <source>
        <strain evidence="1 2">KACC 19320</strain>
    </source>
</reference>
<evidence type="ECO:0000313" key="1">
    <source>
        <dbReference type="EMBL" id="QDK71484.1"/>
    </source>
</evidence>
<accession>A0A514ZA72</accession>